<keyword evidence="5" id="KW-0547">Nucleotide-binding</keyword>
<dbReference type="Pfam" id="PF00005">
    <property type="entry name" value="ABC_tran"/>
    <property type="match status" value="1"/>
</dbReference>
<dbReference type="SUPFAM" id="SSF90123">
    <property type="entry name" value="ABC transporter transmembrane region"/>
    <property type="match status" value="1"/>
</dbReference>
<evidence type="ECO:0000256" key="5">
    <source>
        <dbReference type="ARBA" id="ARBA00022741"/>
    </source>
</evidence>
<dbReference type="GO" id="GO:0005886">
    <property type="term" value="C:plasma membrane"/>
    <property type="evidence" value="ECO:0007669"/>
    <property type="project" value="UniProtKB-SubCell"/>
</dbReference>
<evidence type="ECO:0000256" key="1">
    <source>
        <dbReference type="ARBA" id="ARBA00004651"/>
    </source>
</evidence>
<dbReference type="PROSITE" id="PS50893">
    <property type="entry name" value="ABC_TRANSPORTER_2"/>
    <property type="match status" value="1"/>
</dbReference>
<dbReference type="Proteomes" id="UP000234384">
    <property type="component" value="Unassembled WGS sequence"/>
</dbReference>
<dbReference type="AlphaFoldDB" id="A0A2I1JY04"/>
<dbReference type="CDD" id="cd18547">
    <property type="entry name" value="ABC_6TM_Tm288_like"/>
    <property type="match status" value="1"/>
</dbReference>
<evidence type="ECO:0000256" key="4">
    <source>
        <dbReference type="ARBA" id="ARBA00022692"/>
    </source>
</evidence>
<feature type="domain" description="ABC transporter" evidence="10">
    <location>
        <begin position="354"/>
        <end position="588"/>
    </location>
</feature>
<keyword evidence="6 12" id="KW-0067">ATP-binding</keyword>
<evidence type="ECO:0000256" key="3">
    <source>
        <dbReference type="ARBA" id="ARBA00022475"/>
    </source>
</evidence>
<keyword evidence="8 9" id="KW-0472">Membrane</keyword>
<dbReference type="GO" id="GO:0016887">
    <property type="term" value="F:ATP hydrolysis activity"/>
    <property type="evidence" value="ECO:0007669"/>
    <property type="project" value="InterPro"/>
</dbReference>
<dbReference type="FunFam" id="3.40.50.300:FF:000287">
    <property type="entry name" value="Multidrug ABC transporter ATP-binding protein"/>
    <property type="match status" value="1"/>
</dbReference>
<evidence type="ECO:0000256" key="9">
    <source>
        <dbReference type="SAM" id="Phobius"/>
    </source>
</evidence>
<dbReference type="OrthoDB" id="9770415at2"/>
<proteinExistence type="predicted"/>
<keyword evidence="3" id="KW-1003">Cell membrane</keyword>
<dbReference type="EMBL" id="PKHE01000014">
    <property type="protein sequence ID" value="PKY88239.1"/>
    <property type="molecule type" value="Genomic_DNA"/>
</dbReference>
<feature type="domain" description="ABC transmembrane type-1" evidence="11">
    <location>
        <begin position="29"/>
        <end position="322"/>
    </location>
</feature>
<dbReference type="PROSITE" id="PS50929">
    <property type="entry name" value="ABC_TM1F"/>
    <property type="match status" value="1"/>
</dbReference>
<dbReference type="PANTHER" id="PTHR24221">
    <property type="entry name" value="ATP-BINDING CASSETTE SUB-FAMILY B"/>
    <property type="match status" value="1"/>
</dbReference>
<dbReference type="SUPFAM" id="SSF52540">
    <property type="entry name" value="P-loop containing nucleoside triphosphate hydrolases"/>
    <property type="match status" value="1"/>
</dbReference>
<dbReference type="InterPro" id="IPR039421">
    <property type="entry name" value="Type_1_exporter"/>
</dbReference>
<dbReference type="Gene3D" id="1.20.1560.10">
    <property type="entry name" value="ABC transporter type 1, transmembrane domain"/>
    <property type="match status" value="1"/>
</dbReference>
<gene>
    <name evidence="12" type="ORF">CYJ57_05555</name>
</gene>
<keyword evidence="2" id="KW-0813">Transport</keyword>
<dbReference type="SMART" id="SM00382">
    <property type="entry name" value="AAA"/>
    <property type="match status" value="1"/>
</dbReference>
<dbReference type="Pfam" id="PF00664">
    <property type="entry name" value="ABC_membrane"/>
    <property type="match status" value="1"/>
</dbReference>
<dbReference type="InterPro" id="IPR003439">
    <property type="entry name" value="ABC_transporter-like_ATP-bd"/>
</dbReference>
<comment type="subcellular location">
    <subcellularLocation>
        <location evidence="1">Cell membrane</location>
        <topology evidence="1">Multi-pass membrane protein</topology>
    </subcellularLocation>
</comment>
<feature type="transmembrane region" description="Helical" evidence="9">
    <location>
        <begin position="179"/>
        <end position="198"/>
    </location>
</feature>
<dbReference type="Gene3D" id="3.40.50.300">
    <property type="entry name" value="P-loop containing nucleotide triphosphate hydrolases"/>
    <property type="match status" value="1"/>
</dbReference>
<comment type="caution">
    <text evidence="12">The sequence shown here is derived from an EMBL/GenBank/DDBJ whole genome shotgun (WGS) entry which is preliminary data.</text>
</comment>
<evidence type="ECO:0000256" key="8">
    <source>
        <dbReference type="ARBA" id="ARBA00023136"/>
    </source>
</evidence>
<dbReference type="GO" id="GO:0140359">
    <property type="term" value="F:ABC-type transporter activity"/>
    <property type="evidence" value="ECO:0007669"/>
    <property type="project" value="InterPro"/>
</dbReference>
<dbReference type="GO" id="GO:0005524">
    <property type="term" value="F:ATP binding"/>
    <property type="evidence" value="ECO:0007669"/>
    <property type="project" value="UniProtKB-KW"/>
</dbReference>
<dbReference type="InterPro" id="IPR011527">
    <property type="entry name" value="ABC1_TM_dom"/>
</dbReference>
<evidence type="ECO:0000313" key="13">
    <source>
        <dbReference type="Proteomes" id="UP000234384"/>
    </source>
</evidence>
<evidence type="ECO:0000313" key="12">
    <source>
        <dbReference type="EMBL" id="PKY88239.1"/>
    </source>
</evidence>
<keyword evidence="7 9" id="KW-1133">Transmembrane helix</keyword>
<evidence type="ECO:0000259" key="11">
    <source>
        <dbReference type="PROSITE" id="PS50929"/>
    </source>
</evidence>
<sequence>MQNKVKPTDLFKTLRKLIRFMGKRAWLLLLTISIAGLWAFFQSRMPRMMGNITNIIFDGVKQGMTDGQFPIDFEAVLHASLVLAGTYALMSVSRYFMHYATTQVAQNTVYKLRYEVKAKMSRLPIEFFDQNSKGDILSRTINDIDQVSNALGQSINQISMSLAQLTAVSISMLTLSGPLALIVVAMAPVILIIIAVIAPRAQRQFGKRQRDLGRVNDYAEERYAGQEIVRVYHQEAHEIAAFEEHSQRLNESSWRAEFYSGLMNPLVLTAKDTAYITVAFVGGMRIIAGLETIGTVQAFLQYVNMFSNPFHMLAQLANTIQMTVASLDRVFEILDHPEVANPEGRDDEVTDAIVKFDHVRFGYLPDKVILKDFSLEVEPGSMVAIVGPTGAGKSTLINLLERYYDVNDGAIYFQGTDIRNLSRNKLREHFSIVPQDPWLFSGTIWDNIRYGSEGRSDEEILQAAKSAHVDDFVQTLPDGYQTVLSEEATNISNGQRQLITIARAFLRDPDVIILDEATSSVDTRTEVMIQHAMRNILEGRTSFVIAHRLSTIRDADTIIVMDQGDVVEHGNHDELMAQGGFYANLYQAQFQ</sequence>
<feature type="transmembrane region" description="Helical" evidence="9">
    <location>
        <begin position="21"/>
        <end position="41"/>
    </location>
</feature>
<dbReference type="FunFam" id="1.20.1560.10:FF:000011">
    <property type="entry name" value="Multidrug ABC transporter ATP-binding protein"/>
    <property type="match status" value="1"/>
</dbReference>
<evidence type="ECO:0000256" key="2">
    <source>
        <dbReference type="ARBA" id="ARBA00022448"/>
    </source>
</evidence>
<evidence type="ECO:0000259" key="10">
    <source>
        <dbReference type="PROSITE" id="PS50893"/>
    </source>
</evidence>
<dbReference type="InterPro" id="IPR036640">
    <property type="entry name" value="ABC1_TM_sf"/>
</dbReference>
<dbReference type="PANTHER" id="PTHR24221:SF499">
    <property type="entry name" value="FATTY ACID ABC TRANSPORTER ATP-BINDING_PERMEASE PROTEIN"/>
    <property type="match status" value="1"/>
</dbReference>
<protein>
    <submittedName>
        <fullName evidence="12">Multidrug ABC transporter ATP-binding protein</fullName>
    </submittedName>
</protein>
<organism evidence="12 13">
    <name type="scientific">Falseniella ignava</name>
    <dbReference type="NCBI Taxonomy" id="137730"/>
    <lineage>
        <taxon>Bacteria</taxon>
        <taxon>Bacillati</taxon>
        <taxon>Bacillota</taxon>
        <taxon>Bacilli</taxon>
        <taxon>Lactobacillales</taxon>
        <taxon>Aerococcaceae</taxon>
        <taxon>Falseniella</taxon>
    </lineage>
</organism>
<name>A0A2I1JY04_9LACT</name>
<dbReference type="InterPro" id="IPR003593">
    <property type="entry name" value="AAA+_ATPase"/>
</dbReference>
<dbReference type="InterPro" id="IPR027417">
    <property type="entry name" value="P-loop_NTPase"/>
</dbReference>
<reference evidence="12 13" key="1">
    <citation type="submission" date="2017-12" db="EMBL/GenBank/DDBJ databases">
        <title>Phylogenetic diversity of female urinary microbiome.</title>
        <authorList>
            <person name="Thomas-White K."/>
            <person name="Wolfe A.J."/>
        </authorList>
    </citation>
    <scope>NUCLEOTIDE SEQUENCE [LARGE SCALE GENOMIC DNA]</scope>
    <source>
        <strain evidence="12 13">UMB0898</strain>
    </source>
</reference>
<evidence type="ECO:0000256" key="6">
    <source>
        <dbReference type="ARBA" id="ARBA00022840"/>
    </source>
</evidence>
<dbReference type="CDD" id="cd03254">
    <property type="entry name" value="ABCC_Glucan_exporter_like"/>
    <property type="match status" value="1"/>
</dbReference>
<accession>A0A2I1JY04</accession>
<evidence type="ECO:0000256" key="7">
    <source>
        <dbReference type="ARBA" id="ARBA00022989"/>
    </source>
</evidence>
<dbReference type="RefSeq" id="WP_101954400.1">
    <property type="nucleotide sequence ID" value="NZ_PKHE01000014.1"/>
</dbReference>
<keyword evidence="4 9" id="KW-0812">Transmembrane</keyword>